<gene>
    <name evidence="2" type="ORF">KV396_11810</name>
</gene>
<dbReference type="InterPro" id="IPR029058">
    <property type="entry name" value="AB_hydrolase_fold"/>
</dbReference>
<dbReference type="InterPro" id="IPR050471">
    <property type="entry name" value="AB_hydrolase"/>
</dbReference>
<keyword evidence="3" id="KW-1185">Reference proteome</keyword>
<protein>
    <submittedName>
        <fullName evidence="2">Alpha/beta fold hydrolase</fullName>
    </submittedName>
</protein>
<dbReference type="GO" id="GO:0016787">
    <property type="term" value="F:hydrolase activity"/>
    <property type="evidence" value="ECO:0007669"/>
    <property type="project" value="UniProtKB-KW"/>
</dbReference>
<dbReference type="EMBL" id="CP078077">
    <property type="protein sequence ID" value="UPL15122.1"/>
    <property type="molecule type" value="Genomic_DNA"/>
</dbReference>
<proteinExistence type="predicted"/>
<accession>A0ABY4IQQ7</accession>
<dbReference type="PANTHER" id="PTHR43433">
    <property type="entry name" value="HYDROLASE, ALPHA/BETA FOLD FAMILY PROTEIN"/>
    <property type="match status" value="1"/>
</dbReference>
<evidence type="ECO:0000313" key="2">
    <source>
        <dbReference type="EMBL" id="UPL15122.1"/>
    </source>
</evidence>
<evidence type="ECO:0000313" key="3">
    <source>
        <dbReference type="Proteomes" id="UP000831963"/>
    </source>
</evidence>
<evidence type="ECO:0000259" key="1">
    <source>
        <dbReference type="Pfam" id="PF00561"/>
    </source>
</evidence>
<organism evidence="2 3">
    <name type="scientific">Microbacterium galbinum</name>
    <dbReference type="NCBI Taxonomy" id="2851646"/>
    <lineage>
        <taxon>Bacteria</taxon>
        <taxon>Bacillati</taxon>
        <taxon>Actinomycetota</taxon>
        <taxon>Actinomycetes</taxon>
        <taxon>Micrococcales</taxon>
        <taxon>Microbacteriaceae</taxon>
        <taxon>Microbacterium</taxon>
    </lineage>
</organism>
<dbReference type="Gene3D" id="3.40.50.1820">
    <property type="entry name" value="alpha/beta hydrolase"/>
    <property type="match status" value="1"/>
</dbReference>
<dbReference type="InterPro" id="IPR000073">
    <property type="entry name" value="AB_hydrolase_1"/>
</dbReference>
<reference evidence="2 3" key="1">
    <citation type="submission" date="2021-06" db="EMBL/GenBank/DDBJ databases">
        <title>Genome-based taxonomic framework of Microbacterium strains isolated from marine environment, the description of four new species and reclassification of four preexisting species.</title>
        <authorList>
            <person name="Lee S.D."/>
            <person name="Kim S.-M."/>
            <person name="Byeon Y.-S."/>
            <person name="Yang H.L."/>
            <person name="Kim I.S."/>
        </authorList>
    </citation>
    <scope>NUCLEOTIDE SEQUENCE [LARGE SCALE GENOMIC DNA]</scope>
    <source>
        <strain evidence="2 3">SSW1-36</strain>
    </source>
</reference>
<dbReference type="PANTHER" id="PTHR43433:SF5">
    <property type="entry name" value="AB HYDROLASE-1 DOMAIN-CONTAINING PROTEIN"/>
    <property type="match status" value="1"/>
</dbReference>
<sequence>MADIQIFEPAGRAIPFTAEGEGPALILIAGHGLNVTYLELLSHSVSEEDFRVVSIGSRRPSDAAVAMHDLAQDVVDVMSHLSISDAWVGGHAFGGAVARVVALDHHDRVNGVLLLGVDETGPSAEALAAIPAPARDAEVDALQAAAWETPAPLAEGLPVLVVQGTDDPIAPVVNGEKLQAVAPDRVSVVGVDGGGYLFPFTHMGATSWAIEDYLDWD</sequence>
<keyword evidence="2" id="KW-0378">Hydrolase</keyword>
<name>A0ABY4IQQ7_9MICO</name>
<dbReference type="Pfam" id="PF00561">
    <property type="entry name" value="Abhydrolase_1"/>
    <property type="match status" value="1"/>
</dbReference>
<dbReference type="SUPFAM" id="SSF53474">
    <property type="entry name" value="alpha/beta-Hydrolases"/>
    <property type="match status" value="1"/>
</dbReference>
<dbReference type="RefSeq" id="WP_247955841.1">
    <property type="nucleotide sequence ID" value="NZ_CP078077.1"/>
</dbReference>
<dbReference type="Proteomes" id="UP000831963">
    <property type="component" value="Chromosome"/>
</dbReference>
<feature type="domain" description="AB hydrolase-1" evidence="1">
    <location>
        <begin position="57"/>
        <end position="122"/>
    </location>
</feature>